<dbReference type="InterPro" id="IPR001680">
    <property type="entry name" value="WD40_rpt"/>
</dbReference>
<dbReference type="PANTHER" id="PTHR13268">
    <property type="entry name" value="BREAST CARCINOMA AMPLIFIED SEQUENCE 3"/>
    <property type="match status" value="1"/>
</dbReference>
<reference evidence="5 6" key="1">
    <citation type="submission" date="2020-04" db="EMBL/GenBank/DDBJ databases">
        <title>Plant Genome Project.</title>
        <authorList>
            <person name="Zhang R.-G."/>
        </authorList>
    </citation>
    <scope>NUCLEOTIDE SEQUENCE [LARGE SCALE GENOMIC DNA]</scope>
    <source>
        <strain evidence="5">YNK0</strain>
        <tissue evidence="5">Leaf</tissue>
    </source>
</reference>
<dbReference type="PANTHER" id="PTHR13268:SF7">
    <property type="entry name" value="AUTOPHAGY-RELATED PROTEIN 18F"/>
    <property type="match status" value="1"/>
</dbReference>
<dbReference type="OrthoDB" id="25778at2759"/>
<dbReference type="InterPro" id="IPR048382">
    <property type="entry name" value="BCAS3_WD40"/>
</dbReference>
<feature type="region of interest" description="Disordered" evidence="2">
    <location>
        <begin position="1"/>
        <end position="21"/>
    </location>
</feature>
<dbReference type="Pfam" id="PF21034">
    <property type="entry name" value="BCAS3_WD40"/>
    <property type="match status" value="1"/>
</dbReference>
<dbReference type="InterPro" id="IPR036322">
    <property type="entry name" value="WD40_repeat_dom_sf"/>
</dbReference>
<dbReference type="OMA" id="HMYISEV"/>
<evidence type="ECO:0000313" key="5">
    <source>
        <dbReference type="EMBL" id="KAF8391481.1"/>
    </source>
</evidence>
<dbReference type="AlphaFoldDB" id="A0A834YQV0"/>
<dbReference type="GO" id="GO:0042594">
    <property type="term" value="P:response to starvation"/>
    <property type="evidence" value="ECO:0007669"/>
    <property type="project" value="TreeGrafter"/>
</dbReference>
<dbReference type="GO" id="GO:0000407">
    <property type="term" value="C:phagophore assembly site"/>
    <property type="evidence" value="ECO:0007669"/>
    <property type="project" value="UniProtKB-SubCell"/>
</dbReference>
<dbReference type="SMART" id="SM00320">
    <property type="entry name" value="WD40"/>
    <property type="match status" value="3"/>
</dbReference>
<dbReference type="Pfam" id="PF12490">
    <property type="entry name" value="BCAS3"/>
    <property type="match status" value="1"/>
</dbReference>
<dbReference type="GO" id="GO:0006914">
    <property type="term" value="P:autophagy"/>
    <property type="evidence" value="ECO:0007669"/>
    <property type="project" value="InterPro"/>
</dbReference>
<evidence type="ECO:0000256" key="1">
    <source>
        <dbReference type="ARBA" id="ARBA00004329"/>
    </source>
</evidence>
<dbReference type="InterPro" id="IPR022175">
    <property type="entry name" value="BCAS3_dom"/>
</dbReference>
<dbReference type="EMBL" id="JABCRI010000017">
    <property type="protein sequence ID" value="KAF8391481.1"/>
    <property type="molecule type" value="Genomic_DNA"/>
</dbReference>
<dbReference type="Proteomes" id="UP000655225">
    <property type="component" value="Unassembled WGS sequence"/>
</dbReference>
<evidence type="ECO:0000256" key="2">
    <source>
        <dbReference type="SAM" id="MobiDB-lite"/>
    </source>
</evidence>
<comment type="subcellular location">
    <subcellularLocation>
        <location evidence="1">Preautophagosomal structure</location>
    </subcellularLocation>
</comment>
<sequence>MRNDGQKPQGGIPRSGRSNGFMPSFRTISSYLRIVSSGASTVASTVRSAGASVASSIVDRDHDAARDQVLWAGFDKLEYEGDVIRQVLLLGYRSGFQVWDVEEADNVRELASRHDGPVPFLQMQPKPIASNRSGDHFADVRPLLIVADGSLSGAENIEDELASPSNGNITNSHDRRTGSYVPTVVQFYSLRSQSYAHVLKFRSAVYSVRCSSRVVAISQAAQIHCFDAATLERRYTLLTYPIVTGSLGSGGTGYGPLAVGPRWLAYSGSPVVCSNTTRVSPQHLTPASSFSGSVSNGSLVANIAKQSSKQIAAGIVTLGDMGYKKLSSSYSGLLPDRNNSLKSGNPGWKNNGTVNGHLPDDSAGMVIVRDIVCKSVIAQFRAHRSPISALCFDPSGTLLVTASVQGHNINVFRIMPVLPGGSSGSDVGASYVHLYRLQRGFTNAVIQDISFSEDSHWIMISSSRGTSHLFAISPSGGSVKFLPSDDNFTYTNDELGAMTKPAVRWPPSSGSSMLNQQSLCASGPPVTLSVVSRIKNGNNGWKGTVAGAAAAATGRVSSLSGAIASSFHNCKGNDLYADTSSWRTKYHLLVYSPSGCVIQYVLRLSSDSDCGTVVSGISTVYESSPVSDARLVIEALQKWDICQRQNRREREDNIDIYGEYGNADSSKIFPEGIKRGNIIYPADRGTVARAKICPEERHHLYISEAELQMHQARIPLWAKPQIYFQLMMMDGIKTEEGNAFGGEIEIEGIPTRTIEARSKDLVPVFDYIQTPKFQQSRVPALDGNQNGRLSCRNSCSSLDCMTESGSAVAEIHNGNEENGWGGLGVSTESAEGFVNNNDSCSNMKTQLETVNNRECLKMETHTHLEFVN</sequence>
<evidence type="ECO:0008006" key="7">
    <source>
        <dbReference type="Google" id="ProtNLM"/>
    </source>
</evidence>
<dbReference type="SUPFAM" id="SSF50978">
    <property type="entry name" value="WD40 repeat-like"/>
    <property type="match status" value="1"/>
</dbReference>
<feature type="domain" description="BCAS3" evidence="3">
    <location>
        <begin position="621"/>
        <end position="766"/>
    </location>
</feature>
<accession>A0A834YQV0</accession>
<name>A0A834YQV0_TETSI</name>
<evidence type="ECO:0000259" key="3">
    <source>
        <dbReference type="Pfam" id="PF12490"/>
    </source>
</evidence>
<gene>
    <name evidence="5" type="ORF">HHK36_023786</name>
</gene>
<evidence type="ECO:0000259" key="4">
    <source>
        <dbReference type="Pfam" id="PF21034"/>
    </source>
</evidence>
<proteinExistence type="predicted"/>
<dbReference type="InterPro" id="IPR015943">
    <property type="entry name" value="WD40/YVTN_repeat-like_dom_sf"/>
</dbReference>
<organism evidence="5 6">
    <name type="scientific">Tetracentron sinense</name>
    <name type="common">Spur-leaf</name>
    <dbReference type="NCBI Taxonomy" id="13715"/>
    <lineage>
        <taxon>Eukaryota</taxon>
        <taxon>Viridiplantae</taxon>
        <taxon>Streptophyta</taxon>
        <taxon>Embryophyta</taxon>
        <taxon>Tracheophyta</taxon>
        <taxon>Spermatophyta</taxon>
        <taxon>Magnoliopsida</taxon>
        <taxon>Trochodendrales</taxon>
        <taxon>Trochodendraceae</taxon>
        <taxon>Tetracentron</taxon>
    </lineage>
</organism>
<protein>
    <recommendedName>
        <fullName evidence="7">BCAS3 domain-containing protein</fullName>
    </recommendedName>
</protein>
<dbReference type="InterPro" id="IPR045142">
    <property type="entry name" value="BCAS3-like"/>
</dbReference>
<evidence type="ECO:0000313" key="6">
    <source>
        <dbReference type="Proteomes" id="UP000655225"/>
    </source>
</evidence>
<comment type="caution">
    <text evidence="5">The sequence shown here is derived from an EMBL/GenBank/DDBJ whole genome shotgun (WGS) entry which is preliminary data.</text>
</comment>
<feature type="domain" description="BCAS3 WD40" evidence="4">
    <location>
        <begin position="76"/>
        <end position="478"/>
    </location>
</feature>
<keyword evidence="6" id="KW-1185">Reference proteome</keyword>
<dbReference type="Gene3D" id="2.130.10.10">
    <property type="entry name" value="YVTN repeat-like/Quinoprotein amine dehydrogenase"/>
    <property type="match status" value="1"/>
</dbReference>